<evidence type="ECO:0000313" key="6">
    <source>
        <dbReference type="EMBL" id="PIR47551.1"/>
    </source>
</evidence>
<comment type="subunit">
    <text evidence="4">Part of the 50S ribosomal subunit. Contacts protein L29, and trigger factor when it is bound to the ribosome.</text>
</comment>
<reference evidence="6 7" key="1">
    <citation type="submission" date="2017-09" db="EMBL/GenBank/DDBJ databases">
        <title>Depth-based differentiation of microbial function through sediment-hosted aquifers and enrichment of novel symbionts in the deep terrestrial subsurface.</title>
        <authorList>
            <person name="Probst A.J."/>
            <person name="Ladd B."/>
            <person name="Jarett J.K."/>
            <person name="Geller-Mcgrath D.E."/>
            <person name="Sieber C.M."/>
            <person name="Emerson J.B."/>
            <person name="Anantharaman K."/>
            <person name="Thomas B.C."/>
            <person name="Malmstrom R."/>
            <person name="Stieglmeier M."/>
            <person name="Klingl A."/>
            <person name="Woyke T."/>
            <person name="Ryan C.M."/>
            <person name="Banfield J.F."/>
        </authorList>
    </citation>
    <scope>NUCLEOTIDE SEQUENCE [LARGE SCALE GENOMIC DNA]</scope>
    <source>
        <strain evidence="6">CG10_big_fil_rev_8_21_14_0_10_50_16</strain>
    </source>
</reference>
<feature type="compositionally biased region" description="Basic and acidic residues" evidence="5">
    <location>
        <begin position="37"/>
        <end position="47"/>
    </location>
</feature>
<comment type="function">
    <text evidence="4">One of the early assembly proteins it binds 23S rRNA. One of the proteins that surrounds the polypeptide exit tunnel on the outside of the ribosome. Forms the main docking site for trigger factor binding to the ribosome.</text>
</comment>
<name>A0A2H0RLW6_9BACT</name>
<dbReference type="HAMAP" id="MF_01369_B">
    <property type="entry name" value="Ribosomal_uL23_B"/>
    <property type="match status" value="1"/>
</dbReference>
<evidence type="ECO:0000256" key="1">
    <source>
        <dbReference type="ARBA" id="ARBA00006700"/>
    </source>
</evidence>
<dbReference type="Gene3D" id="3.30.70.330">
    <property type="match status" value="1"/>
</dbReference>
<keyword evidence="2 4" id="KW-0689">Ribosomal protein</keyword>
<evidence type="ECO:0000313" key="7">
    <source>
        <dbReference type="Proteomes" id="UP000230084"/>
    </source>
</evidence>
<dbReference type="GO" id="GO:0006412">
    <property type="term" value="P:translation"/>
    <property type="evidence" value="ECO:0007669"/>
    <property type="project" value="UniProtKB-UniRule"/>
</dbReference>
<dbReference type="GO" id="GO:0003735">
    <property type="term" value="F:structural constituent of ribosome"/>
    <property type="evidence" value="ECO:0007669"/>
    <property type="project" value="InterPro"/>
</dbReference>
<dbReference type="EMBL" id="PCYM01000005">
    <property type="protein sequence ID" value="PIR47551.1"/>
    <property type="molecule type" value="Genomic_DNA"/>
</dbReference>
<dbReference type="InterPro" id="IPR012677">
    <property type="entry name" value="Nucleotide-bd_a/b_plait_sf"/>
</dbReference>
<keyword evidence="3 4" id="KW-0687">Ribonucleoprotein</keyword>
<dbReference type="Pfam" id="PF00276">
    <property type="entry name" value="Ribosomal_L23"/>
    <property type="match status" value="1"/>
</dbReference>
<dbReference type="PANTHER" id="PTHR11620">
    <property type="entry name" value="60S RIBOSOMAL PROTEIN L23A"/>
    <property type="match status" value="1"/>
</dbReference>
<evidence type="ECO:0000256" key="5">
    <source>
        <dbReference type="SAM" id="MobiDB-lite"/>
    </source>
</evidence>
<keyword evidence="4" id="KW-0699">rRNA-binding</keyword>
<organism evidence="6 7">
    <name type="scientific">Candidatus Uhrbacteria bacterium CG10_big_fil_rev_8_21_14_0_10_50_16</name>
    <dbReference type="NCBI Taxonomy" id="1975039"/>
    <lineage>
        <taxon>Bacteria</taxon>
        <taxon>Candidatus Uhriibacteriota</taxon>
    </lineage>
</organism>
<evidence type="ECO:0000256" key="2">
    <source>
        <dbReference type="ARBA" id="ARBA00022980"/>
    </source>
</evidence>
<evidence type="ECO:0000256" key="4">
    <source>
        <dbReference type="HAMAP-Rule" id="MF_01369"/>
    </source>
</evidence>
<gene>
    <name evidence="4" type="primary">rplW</name>
    <name evidence="6" type="ORF">COV06_02605</name>
</gene>
<accession>A0A2H0RLW6</accession>
<sequence length="142" mass="15868">MAILKRTKDVKVEEAKNEKEVVATAPVKKAAKAPKATADKKTKKTQESGDAYRVLVRPLVTEKSARLASEGVYTFQVAKGVDKIYVRQAVKALYNVDPVRVNILNQRGKEVRVGRVTGSRNHWRKAYVFMGKGQHLDVYEGV</sequence>
<dbReference type="NCBIfam" id="NF004363">
    <property type="entry name" value="PRK05738.2-4"/>
    <property type="match status" value="1"/>
</dbReference>
<comment type="caution">
    <text evidence="6">The sequence shown here is derived from an EMBL/GenBank/DDBJ whole genome shotgun (WGS) entry which is preliminary data.</text>
</comment>
<dbReference type="GO" id="GO:0005840">
    <property type="term" value="C:ribosome"/>
    <property type="evidence" value="ECO:0007669"/>
    <property type="project" value="UniProtKB-KW"/>
</dbReference>
<dbReference type="GO" id="GO:1990904">
    <property type="term" value="C:ribonucleoprotein complex"/>
    <property type="evidence" value="ECO:0007669"/>
    <property type="project" value="UniProtKB-KW"/>
</dbReference>
<dbReference type="GO" id="GO:0019843">
    <property type="term" value="F:rRNA binding"/>
    <property type="evidence" value="ECO:0007669"/>
    <property type="project" value="UniProtKB-UniRule"/>
</dbReference>
<feature type="region of interest" description="Disordered" evidence="5">
    <location>
        <begin position="25"/>
        <end position="47"/>
    </location>
</feature>
<dbReference type="InterPro" id="IPR012678">
    <property type="entry name" value="Ribosomal_uL23/eL15/eS24_sf"/>
</dbReference>
<protein>
    <recommendedName>
        <fullName evidence="4">Large ribosomal subunit protein uL23</fullName>
    </recommendedName>
</protein>
<feature type="compositionally biased region" description="Low complexity" evidence="5">
    <location>
        <begin position="25"/>
        <end position="36"/>
    </location>
</feature>
<dbReference type="AlphaFoldDB" id="A0A2H0RLW6"/>
<proteinExistence type="inferred from homology"/>
<dbReference type="InterPro" id="IPR013025">
    <property type="entry name" value="Ribosomal_uL23-like"/>
</dbReference>
<dbReference type="SUPFAM" id="SSF54189">
    <property type="entry name" value="Ribosomal proteins S24e, L23 and L15e"/>
    <property type="match status" value="1"/>
</dbReference>
<comment type="similarity">
    <text evidence="1 4">Belongs to the universal ribosomal protein uL23 family.</text>
</comment>
<keyword evidence="4" id="KW-0694">RNA-binding</keyword>
<dbReference type="Proteomes" id="UP000230084">
    <property type="component" value="Unassembled WGS sequence"/>
</dbReference>
<evidence type="ECO:0000256" key="3">
    <source>
        <dbReference type="ARBA" id="ARBA00023274"/>
    </source>
</evidence>